<evidence type="ECO:0000313" key="3">
    <source>
        <dbReference type="Proteomes" id="UP001516023"/>
    </source>
</evidence>
<protein>
    <submittedName>
        <fullName evidence="2">Uncharacterized protein</fullName>
    </submittedName>
</protein>
<name>A0ABD3P100_9STRA</name>
<accession>A0ABD3P100</accession>
<reference evidence="2 3" key="1">
    <citation type="journal article" date="2020" name="G3 (Bethesda)">
        <title>Improved Reference Genome for Cyclotella cryptica CCMP332, a Model for Cell Wall Morphogenesis, Salinity Adaptation, and Lipid Production in Diatoms (Bacillariophyta).</title>
        <authorList>
            <person name="Roberts W.R."/>
            <person name="Downey K.M."/>
            <person name="Ruck E.C."/>
            <person name="Traller J.C."/>
            <person name="Alverson A.J."/>
        </authorList>
    </citation>
    <scope>NUCLEOTIDE SEQUENCE [LARGE SCALE GENOMIC DNA]</scope>
    <source>
        <strain evidence="2 3">CCMP332</strain>
    </source>
</reference>
<gene>
    <name evidence="2" type="ORF">HJC23_004084</name>
</gene>
<keyword evidence="3" id="KW-1185">Reference proteome</keyword>
<feature type="region of interest" description="Disordered" evidence="1">
    <location>
        <begin position="1"/>
        <end position="23"/>
    </location>
</feature>
<evidence type="ECO:0000256" key="1">
    <source>
        <dbReference type="SAM" id="MobiDB-lite"/>
    </source>
</evidence>
<dbReference type="Proteomes" id="UP001516023">
    <property type="component" value="Unassembled WGS sequence"/>
</dbReference>
<dbReference type="EMBL" id="JABMIG020000303">
    <property type="protein sequence ID" value="KAL3781899.1"/>
    <property type="molecule type" value="Genomic_DNA"/>
</dbReference>
<organism evidence="2 3">
    <name type="scientific">Cyclotella cryptica</name>
    <dbReference type="NCBI Taxonomy" id="29204"/>
    <lineage>
        <taxon>Eukaryota</taxon>
        <taxon>Sar</taxon>
        <taxon>Stramenopiles</taxon>
        <taxon>Ochrophyta</taxon>
        <taxon>Bacillariophyta</taxon>
        <taxon>Coscinodiscophyceae</taxon>
        <taxon>Thalassiosirophycidae</taxon>
        <taxon>Stephanodiscales</taxon>
        <taxon>Stephanodiscaceae</taxon>
        <taxon>Cyclotella</taxon>
    </lineage>
</organism>
<proteinExistence type="predicted"/>
<comment type="caution">
    <text evidence="2">The sequence shown here is derived from an EMBL/GenBank/DDBJ whole genome shotgun (WGS) entry which is preliminary data.</text>
</comment>
<evidence type="ECO:0000313" key="2">
    <source>
        <dbReference type="EMBL" id="KAL3781899.1"/>
    </source>
</evidence>
<dbReference type="AlphaFoldDB" id="A0ABD3P100"/>
<sequence length="197" mass="22028">MAHQAQAKHQMPTDAGEANLGSSEMSFSETGSFKVPTFAKKATNNIHLVELRKSDLSAIKENDPFLYYSIPSVRMAAMRGIDLADCPIDMVASLTKSSDPVKRSISFGSSCNSDHMDTENDEDASLCSDMEENFIAFCKVKRQSRISFESPDLILPKDLHSYIDGMIEVPKEVDHESDEDEFSFSFLDNFMNLSFDQ</sequence>